<dbReference type="PANTHER" id="PTHR11712">
    <property type="entry name" value="POLYKETIDE SYNTHASE-RELATED"/>
    <property type="match status" value="1"/>
</dbReference>
<dbReference type="Gene3D" id="3.40.47.10">
    <property type="match status" value="2"/>
</dbReference>
<name>A0AAW6TWH0_9BACT</name>
<dbReference type="Pfam" id="PF02801">
    <property type="entry name" value="Ketoacyl-synt_C"/>
    <property type="match status" value="1"/>
</dbReference>
<dbReference type="PROSITE" id="PS52004">
    <property type="entry name" value="KS3_2"/>
    <property type="match status" value="1"/>
</dbReference>
<dbReference type="InterPro" id="IPR018201">
    <property type="entry name" value="Ketoacyl_synth_AS"/>
</dbReference>
<feature type="domain" description="Ketosynthase family 3 (KS3)" evidence="4">
    <location>
        <begin position="1"/>
        <end position="370"/>
    </location>
</feature>
<proteinExistence type="inferred from homology"/>
<dbReference type="SMART" id="SM00825">
    <property type="entry name" value="PKS_KS"/>
    <property type="match status" value="1"/>
</dbReference>
<evidence type="ECO:0000259" key="4">
    <source>
        <dbReference type="PROSITE" id="PS52004"/>
    </source>
</evidence>
<evidence type="ECO:0000256" key="3">
    <source>
        <dbReference type="RuleBase" id="RU003694"/>
    </source>
</evidence>
<dbReference type="InterPro" id="IPR014031">
    <property type="entry name" value="Ketoacyl_synth_C"/>
</dbReference>
<dbReference type="SUPFAM" id="SSF53901">
    <property type="entry name" value="Thiolase-like"/>
    <property type="match status" value="1"/>
</dbReference>
<dbReference type="PROSITE" id="PS00606">
    <property type="entry name" value="KS3_1"/>
    <property type="match status" value="1"/>
</dbReference>
<dbReference type="AlphaFoldDB" id="A0AAW6TWH0"/>
<organism evidence="5 6">
    <name type="scientific">Anaerobaca lacustris</name>
    <dbReference type="NCBI Taxonomy" id="3044600"/>
    <lineage>
        <taxon>Bacteria</taxon>
        <taxon>Pseudomonadati</taxon>
        <taxon>Planctomycetota</taxon>
        <taxon>Phycisphaerae</taxon>
        <taxon>Sedimentisphaerales</taxon>
        <taxon>Anaerobacaceae</taxon>
        <taxon>Anaerobaca</taxon>
    </lineage>
</organism>
<sequence length="374" mass="38873">MVHVADANAVTALGPGADTLWEALLAGRSGLTPVRRFATDNYLCHQAGCIASLDPEPQTSRLDKLTEMLFDGIEPIPPETTLLTATTKGGIDQLERIVRGQETGRDRVLGHTIAEAMAARLGLKGPWNNINAACASAAVALALGAAHIQHGLVDSVLVCGLDLVSEFTFSGFAALKALSPDVCRPFDVAREGLVLGEGAAYVLLMSEKALRRTKRRSLGRLVGWGIASDAHHVTAPSRTGEGLVLAIRQALAGAALTAADVAAVNAHGTGSIYNDAMELAAFGQLFDRLPPLHSVKGATGHTMGACGTIETIVGLCSLKHQCLPPTAGLSTPEDKAKGCVAAEVQRFSGEYLLMTNSGFGGINAALILGREASI</sequence>
<dbReference type="InterPro" id="IPR016039">
    <property type="entry name" value="Thiolase-like"/>
</dbReference>
<dbReference type="PANTHER" id="PTHR11712:SF347">
    <property type="entry name" value="BETA KETOACYL-ACYL CARRIER PROTEIN SYNTHASE"/>
    <property type="match status" value="1"/>
</dbReference>
<dbReference type="GO" id="GO:0004315">
    <property type="term" value="F:3-oxoacyl-[acyl-carrier-protein] synthase activity"/>
    <property type="evidence" value="ECO:0007669"/>
    <property type="project" value="InterPro"/>
</dbReference>
<comment type="similarity">
    <text evidence="1 3">Belongs to the thiolase-like superfamily. Beta-ketoacyl-ACP synthases family.</text>
</comment>
<dbReference type="Pfam" id="PF00109">
    <property type="entry name" value="ketoacyl-synt"/>
    <property type="match status" value="1"/>
</dbReference>
<dbReference type="GO" id="GO:0006633">
    <property type="term" value="P:fatty acid biosynthetic process"/>
    <property type="evidence" value="ECO:0007669"/>
    <property type="project" value="InterPro"/>
</dbReference>
<gene>
    <name evidence="5" type="ORF">QJ522_06150</name>
</gene>
<protein>
    <submittedName>
        <fullName evidence="5">Beta-ketoacyl synthase N-terminal-like domain-containing protein</fullName>
    </submittedName>
</protein>
<keyword evidence="2 3" id="KW-0808">Transferase</keyword>
<accession>A0AAW6TWH0</accession>
<reference evidence="5" key="1">
    <citation type="submission" date="2023-05" db="EMBL/GenBank/DDBJ databases">
        <title>Anaerotaeda fermentans gen. nov., sp. nov., a novel anaerobic planctomycete of the new family within the order Sedimentisphaerales isolated from Taman Peninsula, Russia.</title>
        <authorList>
            <person name="Khomyakova M.A."/>
            <person name="Merkel A.Y."/>
            <person name="Slobodkin A.I."/>
        </authorList>
    </citation>
    <scope>NUCLEOTIDE SEQUENCE</scope>
    <source>
        <strain evidence="5">M17dextr</strain>
    </source>
</reference>
<dbReference type="InterPro" id="IPR014030">
    <property type="entry name" value="Ketoacyl_synth_N"/>
</dbReference>
<dbReference type="EMBL" id="JASCXX010000005">
    <property type="protein sequence ID" value="MDI6448619.1"/>
    <property type="molecule type" value="Genomic_DNA"/>
</dbReference>
<dbReference type="InterPro" id="IPR000794">
    <property type="entry name" value="Beta-ketoacyl_synthase"/>
</dbReference>
<dbReference type="Proteomes" id="UP001431776">
    <property type="component" value="Unassembled WGS sequence"/>
</dbReference>
<evidence type="ECO:0000313" key="5">
    <source>
        <dbReference type="EMBL" id="MDI6448619.1"/>
    </source>
</evidence>
<dbReference type="RefSeq" id="WP_349244063.1">
    <property type="nucleotide sequence ID" value="NZ_JASCXX010000005.1"/>
</dbReference>
<evidence type="ECO:0000313" key="6">
    <source>
        <dbReference type="Proteomes" id="UP001431776"/>
    </source>
</evidence>
<evidence type="ECO:0000256" key="1">
    <source>
        <dbReference type="ARBA" id="ARBA00008467"/>
    </source>
</evidence>
<dbReference type="InterPro" id="IPR020841">
    <property type="entry name" value="PKS_Beta-ketoAc_synthase_dom"/>
</dbReference>
<keyword evidence="6" id="KW-1185">Reference proteome</keyword>
<comment type="caution">
    <text evidence="5">The sequence shown here is derived from an EMBL/GenBank/DDBJ whole genome shotgun (WGS) entry which is preliminary data.</text>
</comment>
<evidence type="ECO:0000256" key="2">
    <source>
        <dbReference type="ARBA" id="ARBA00022679"/>
    </source>
</evidence>